<evidence type="ECO:0000256" key="5">
    <source>
        <dbReference type="PROSITE-ProRule" id="PRU01023"/>
    </source>
</evidence>
<dbReference type="InterPro" id="IPR029063">
    <property type="entry name" value="SAM-dependent_MTases_sf"/>
</dbReference>
<comment type="caution">
    <text evidence="5">Lacks conserved residue(s) required for the propagation of feature annotation.</text>
</comment>
<dbReference type="EC" id="2.1.1.176" evidence="8"/>
<evidence type="ECO:0000313" key="8">
    <source>
        <dbReference type="EMBL" id="KIT15660.1"/>
    </source>
</evidence>
<dbReference type="Gene3D" id="3.40.50.150">
    <property type="entry name" value="Vaccinia Virus protein VP39"/>
    <property type="match status" value="1"/>
</dbReference>
<dbReference type="InterPro" id="IPR001678">
    <property type="entry name" value="MeTrfase_RsmB-F_NOP2_dom"/>
</dbReference>
<name>A0A0D1EII5_9RHOB</name>
<keyword evidence="1 5" id="KW-0489">Methyltransferase</keyword>
<evidence type="ECO:0000313" key="9">
    <source>
        <dbReference type="Proteomes" id="UP000032232"/>
    </source>
</evidence>
<dbReference type="EMBL" id="JYFE01000047">
    <property type="protein sequence ID" value="KIT15660.1"/>
    <property type="molecule type" value="Genomic_DNA"/>
</dbReference>
<gene>
    <name evidence="8" type="primary">rsmB</name>
    <name evidence="8" type="ORF">jaqu_26410</name>
</gene>
<keyword evidence="4 5" id="KW-0694">RNA-binding</keyword>
<feature type="binding site" evidence="5">
    <location>
        <position position="254"/>
    </location>
    <ligand>
        <name>S-adenosyl-L-methionine</name>
        <dbReference type="ChEBI" id="CHEBI:59789"/>
    </ligand>
</feature>
<sequence length="383" mass="41301">MTPAARLQAAIDVLSPVLSGAPAERELTRWARGARYAGSKDRAAVRDHVFDALRMLRSSAWLGGLDDRPVEKMDAHAVVSGLLRQQGQEPETLFTGSGYAPPRPPPPGPPLEQAPEAVRLDVADWLLPRLCASLGDRTEPVCDALRHRAPVDLRVNLARTTREEVVRQLAADGHAAHAIDVSPSALRLDGPARGLNRLPAYQDGLFELQDAGSQTLVDRLPLQDGMRVLDLCAGGGGKTLAMAAAAKLEISAHDAIPERMRDLPARAARAGIEVDLVEDPSGPFDLVVCDVPCSGSGAWRRQPEAKWRLTPERLTELQSIQSDILRRASSLTRPGGTVAYMTCSLLRDENDAVVERSGLSVVSRWSTDPLAGTDGFFIALMHP</sequence>
<organism evidence="8 9">
    <name type="scientific">Jannaschia aquimarina</name>
    <dbReference type="NCBI Taxonomy" id="935700"/>
    <lineage>
        <taxon>Bacteria</taxon>
        <taxon>Pseudomonadati</taxon>
        <taxon>Pseudomonadota</taxon>
        <taxon>Alphaproteobacteria</taxon>
        <taxon>Rhodobacterales</taxon>
        <taxon>Roseobacteraceae</taxon>
        <taxon>Jannaschia</taxon>
    </lineage>
</organism>
<keyword evidence="3 5" id="KW-0949">S-adenosyl-L-methionine</keyword>
<dbReference type="CDD" id="cd02440">
    <property type="entry name" value="AdoMet_MTases"/>
    <property type="match status" value="1"/>
</dbReference>
<feature type="compositionally biased region" description="Pro residues" evidence="6">
    <location>
        <begin position="101"/>
        <end position="112"/>
    </location>
</feature>
<dbReference type="PRINTS" id="PR02008">
    <property type="entry name" value="RCMTFAMILY"/>
</dbReference>
<dbReference type="OrthoDB" id="9810297at2"/>
<accession>A0A0D1EII5</accession>
<dbReference type="GO" id="GO:0003723">
    <property type="term" value="F:RNA binding"/>
    <property type="evidence" value="ECO:0007669"/>
    <property type="project" value="UniProtKB-UniRule"/>
</dbReference>
<evidence type="ECO:0000256" key="6">
    <source>
        <dbReference type="SAM" id="MobiDB-lite"/>
    </source>
</evidence>
<evidence type="ECO:0000256" key="1">
    <source>
        <dbReference type="ARBA" id="ARBA00022603"/>
    </source>
</evidence>
<evidence type="ECO:0000259" key="7">
    <source>
        <dbReference type="PROSITE" id="PS51686"/>
    </source>
</evidence>
<dbReference type="Pfam" id="PF01189">
    <property type="entry name" value="Methyltr_RsmB-F"/>
    <property type="match status" value="1"/>
</dbReference>
<reference evidence="8 9" key="1">
    <citation type="submission" date="2015-02" db="EMBL/GenBank/DDBJ databases">
        <title>Genome Sequence of Jannaschia aquimarina DSM28248, a member of the Roseobacter clade.</title>
        <authorList>
            <person name="Voget S."/>
            <person name="Daniel R."/>
        </authorList>
    </citation>
    <scope>NUCLEOTIDE SEQUENCE [LARGE SCALE GENOMIC DNA]</scope>
    <source>
        <strain evidence="8 9">GSW-M26</strain>
    </source>
</reference>
<proteinExistence type="inferred from homology"/>
<dbReference type="InterPro" id="IPR054728">
    <property type="entry name" value="RsmB-like_ferredoxin"/>
</dbReference>
<dbReference type="PANTHER" id="PTHR22807">
    <property type="entry name" value="NOP2 YEAST -RELATED NOL1/NOP2/FMU SUN DOMAIN-CONTAINING"/>
    <property type="match status" value="1"/>
</dbReference>
<comment type="caution">
    <text evidence="8">The sequence shown here is derived from an EMBL/GenBank/DDBJ whole genome shotgun (WGS) entry which is preliminary data.</text>
</comment>
<dbReference type="InterPro" id="IPR049560">
    <property type="entry name" value="MeTrfase_RsmB-F_NOP2_cat"/>
</dbReference>
<dbReference type="SUPFAM" id="SSF53335">
    <property type="entry name" value="S-adenosyl-L-methionine-dependent methyltransferases"/>
    <property type="match status" value="1"/>
</dbReference>
<dbReference type="PATRIC" id="fig|935700.4.peg.2730"/>
<keyword evidence="2 5" id="KW-0808">Transferase</keyword>
<dbReference type="InterPro" id="IPR023267">
    <property type="entry name" value="RCMT"/>
</dbReference>
<protein>
    <submittedName>
        <fullName evidence="8">RsmB protein</fullName>
        <ecNumber evidence="8">2.1.1.176</ecNumber>
    </submittedName>
</protein>
<evidence type="ECO:0000256" key="2">
    <source>
        <dbReference type="ARBA" id="ARBA00022679"/>
    </source>
</evidence>
<comment type="similarity">
    <text evidence="5">Belongs to the class I-like SAM-binding methyltransferase superfamily. RsmB/NOP family.</text>
</comment>
<feature type="domain" description="SAM-dependent MTase RsmB/NOP-type" evidence="7">
    <location>
        <begin position="141"/>
        <end position="383"/>
    </location>
</feature>
<dbReference type="Proteomes" id="UP000032232">
    <property type="component" value="Unassembled WGS sequence"/>
</dbReference>
<dbReference type="AlphaFoldDB" id="A0A0D1EII5"/>
<dbReference type="PROSITE" id="PS51686">
    <property type="entry name" value="SAM_MT_RSMB_NOP"/>
    <property type="match status" value="1"/>
</dbReference>
<dbReference type="Gene3D" id="3.30.70.1170">
    <property type="entry name" value="Sun protein, domain 3"/>
    <property type="match status" value="1"/>
</dbReference>
<dbReference type="Pfam" id="PF22458">
    <property type="entry name" value="RsmF-B_ferredox"/>
    <property type="match status" value="1"/>
</dbReference>
<dbReference type="STRING" id="935700.jaqu_26410"/>
<feature type="binding site" evidence="5">
    <location>
        <position position="290"/>
    </location>
    <ligand>
        <name>S-adenosyl-L-methionine</name>
        <dbReference type="ChEBI" id="CHEBI:59789"/>
    </ligand>
</feature>
<keyword evidence="9" id="KW-1185">Reference proteome</keyword>
<dbReference type="PANTHER" id="PTHR22807:SF53">
    <property type="entry name" value="RIBOSOMAL RNA SMALL SUBUNIT METHYLTRANSFERASE B-RELATED"/>
    <property type="match status" value="1"/>
</dbReference>
<evidence type="ECO:0000256" key="3">
    <source>
        <dbReference type="ARBA" id="ARBA00022691"/>
    </source>
</evidence>
<dbReference type="GO" id="GO:0001510">
    <property type="term" value="P:RNA methylation"/>
    <property type="evidence" value="ECO:0007669"/>
    <property type="project" value="InterPro"/>
</dbReference>
<dbReference type="GO" id="GO:0008173">
    <property type="term" value="F:RNA methyltransferase activity"/>
    <property type="evidence" value="ECO:0007669"/>
    <property type="project" value="InterPro"/>
</dbReference>
<evidence type="ECO:0000256" key="4">
    <source>
        <dbReference type="ARBA" id="ARBA00022884"/>
    </source>
</evidence>
<feature type="region of interest" description="Disordered" evidence="6">
    <location>
        <begin position="90"/>
        <end position="112"/>
    </location>
</feature>
<dbReference type="RefSeq" id="WP_043919433.1">
    <property type="nucleotide sequence ID" value="NZ_FZPF01000004.1"/>
</dbReference>
<feature type="active site" description="Nucleophile" evidence="5">
    <location>
        <position position="343"/>
    </location>
</feature>